<gene>
    <name evidence="2" type="ORF">HGG79_07560</name>
</gene>
<comment type="caution">
    <text evidence="2">The sequence shown here is derived from an EMBL/GenBank/DDBJ whole genome shotgun (WGS) entry which is preliminary data.</text>
</comment>
<dbReference type="EMBL" id="JAAZWO010000007">
    <property type="protein sequence ID" value="MBC2397632.1"/>
    <property type="molecule type" value="Genomic_DNA"/>
</dbReference>
<keyword evidence="1" id="KW-0732">Signal</keyword>
<sequence>MKTIFKKLMPAIFIAILSISLMGCGAKPDETAKNFLEAIKQQDIQKAASLVKDNSSKKELKFDNKEQEKIVKAIFSKVDYSLGEVEKKGDTATVKASITSIDLPKITGKMITELLPTMMSQAFSEGKVDEKKQETMVLEHMLKSINDAKAAKTKTDVTIKLVKNDKGWLIEPNEELINALTGNFYSATKQLQGK</sequence>
<evidence type="ECO:0000313" key="2">
    <source>
        <dbReference type="EMBL" id="MBC2397632.1"/>
    </source>
</evidence>
<dbReference type="Proteomes" id="UP000563151">
    <property type="component" value="Unassembled WGS sequence"/>
</dbReference>
<reference evidence="2 3" key="1">
    <citation type="submission" date="2020-04" db="EMBL/GenBank/DDBJ databases">
        <title>Genomic insights into acetone-butanol-ethanol (ABE) fermentation by sequencing solventogenic clostridia strains.</title>
        <authorList>
            <person name="Brown S."/>
        </authorList>
    </citation>
    <scope>NUCLEOTIDE SEQUENCE [LARGE SCALE GENOMIC DNA]</scope>
    <source>
        <strain evidence="2 3">DJ011</strain>
    </source>
</reference>
<dbReference type="PROSITE" id="PS51257">
    <property type="entry name" value="PROKAR_LIPOPROTEIN"/>
    <property type="match status" value="1"/>
</dbReference>
<evidence type="ECO:0000313" key="3">
    <source>
        <dbReference type="Proteomes" id="UP000563151"/>
    </source>
</evidence>
<feature type="signal peptide" evidence="1">
    <location>
        <begin position="1"/>
        <end position="23"/>
    </location>
</feature>
<accession>A0A923J032</accession>
<dbReference type="AlphaFoldDB" id="A0A923J032"/>
<feature type="chain" id="PRO_5039402582" evidence="1">
    <location>
        <begin position="24"/>
        <end position="194"/>
    </location>
</feature>
<evidence type="ECO:0000256" key="1">
    <source>
        <dbReference type="SAM" id="SignalP"/>
    </source>
</evidence>
<keyword evidence="3" id="KW-1185">Reference proteome</keyword>
<organism evidence="2 3">
    <name type="scientific">Clostridium tetanomorphum</name>
    <dbReference type="NCBI Taxonomy" id="1553"/>
    <lineage>
        <taxon>Bacteria</taxon>
        <taxon>Bacillati</taxon>
        <taxon>Bacillota</taxon>
        <taxon>Clostridia</taxon>
        <taxon>Eubacteriales</taxon>
        <taxon>Clostridiaceae</taxon>
        <taxon>Clostridium</taxon>
    </lineage>
</organism>
<name>A0A923J032_CLOTT</name>
<protein>
    <submittedName>
        <fullName evidence="2">DUF4878 domain-containing protein</fullName>
    </submittedName>
</protein>
<proteinExistence type="predicted"/>
<dbReference type="RefSeq" id="WP_035148169.1">
    <property type="nucleotide sequence ID" value="NZ_JAAZWO010000007.1"/>
</dbReference>